<keyword evidence="1" id="KW-0378">Hydrolase</keyword>
<dbReference type="RefSeq" id="WP_344452951.1">
    <property type="nucleotide sequence ID" value="NZ_BAAATZ010000020.1"/>
</dbReference>
<dbReference type="GO" id="GO:0016787">
    <property type="term" value="F:hydrolase activity"/>
    <property type="evidence" value="ECO:0007669"/>
    <property type="project" value="UniProtKB-KW"/>
</dbReference>
<evidence type="ECO:0000313" key="1">
    <source>
        <dbReference type="EMBL" id="GAA2731758.1"/>
    </source>
</evidence>
<comment type="caution">
    <text evidence="1">The sequence shown here is derived from an EMBL/GenBank/DDBJ whole genome shotgun (WGS) entry which is preliminary data.</text>
</comment>
<dbReference type="Gene3D" id="3.40.50.1000">
    <property type="entry name" value="HAD superfamily/HAD-like"/>
    <property type="match status" value="1"/>
</dbReference>
<accession>A0ABN3UFD8</accession>
<dbReference type="InterPro" id="IPR023198">
    <property type="entry name" value="PGP-like_dom2"/>
</dbReference>
<dbReference type="SUPFAM" id="SSF56784">
    <property type="entry name" value="HAD-like"/>
    <property type="match status" value="1"/>
</dbReference>
<dbReference type="Gene3D" id="1.10.150.240">
    <property type="entry name" value="Putative phosphatase, domain 2"/>
    <property type="match status" value="1"/>
</dbReference>
<dbReference type="PANTHER" id="PTHR43434:SF1">
    <property type="entry name" value="PHOSPHOGLYCOLATE PHOSPHATASE"/>
    <property type="match status" value="1"/>
</dbReference>
<organism evidence="1 2">
    <name type="scientific">Actinocorallia aurantiaca</name>
    <dbReference type="NCBI Taxonomy" id="46204"/>
    <lineage>
        <taxon>Bacteria</taxon>
        <taxon>Bacillati</taxon>
        <taxon>Actinomycetota</taxon>
        <taxon>Actinomycetes</taxon>
        <taxon>Streptosporangiales</taxon>
        <taxon>Thermomonosporaceae</taxon>
        <taxon>Actinocorallia</taxon>
    </lineage>
</organism>
<dbReference type="PANTHER" id="PTHR43434">
    <property type="entry name" value="PHOSPHOGLYCOLATE PHOSPHATASE"/>
    <property type="match status" value="1"/>
</dbReference>
<dbReference type="SFLD" id="SFLDS00003">
    <property type="entry name" value="Haloacid_Dehalogenase"/>
    <property type="match status" value="1"/>
</dbReference>
<sequence length="216" mass="23153">MTVVKHIIWDWNGTLFDDRDTVLRASAVVFEGTEAEGVTAAEIVAAYTRPIWVTYEKLLGRALREGEWERMDRLFHLAYEELMETCLLTGDCLPALNRVAERGLGQSILSMAGHEHLTSTVGKFGITPFFSLVDGLRDAPPGGGKAEHMVRHAAALGVAPSDLVVVGDAADDALAAAHIGASAVLYTGGMQRREELELSGAPVVDSLLEALDLAGI</sequence>
<dbReference type="InterPro" id="IPR036412">
    <property type="entry name" value="HAD-like_sf"/>
</dbReference>
<keyword evidence="2" id="KW-1185">Reference proteome</keyword>
<proteinExistence type="predicted"/>
<dbReference type="Proteomes" id="UP001501842">
    <property type="component" value="Unassembled WGS sequence"/>
</dbReference>
<dbReference type="EMBL" id="BAAATZ010000020">
    <property type="protein sequence ID" value="GAA2731758.1"/>
    <property type="molecule type" value="Genomic_DNA"/>
</dbReference>
<reference evidence="1 2" key="1">
    <citation type="journal article" date="2019" name="Int. J. Syst. Evol. Microbiol.">
        <title>The Global Catalogue of Microorganisms (GCM) 10K type strain sequencing project: providing services to taxonomists for standard genome sequencing and annotation.</title>
        <authorList>
            <consortium name="The Broad Institute Genomics Platform"/>
            <consortium name="The Broad Institute Genome Sequencing Center for Infectious Disease"/>
            <person name="Wu L."/>
            <person name="Ma J."/>
        </authorList>
    </citation>
    <scope>NUCLEOTIDE SEQUENCE [LARGE SCALE GENOMIC DNA]</scope>
    <source>
        <strain evidence="1 2">JCM 8201</strain>
    </source>
</reference>
<dbReference type="SFLD" id="SFLDG01129">
    <property type="entry name" value="C1.5:_HAD__Beta-PGM__Phosphata"/>
    <property type="match status" value="1"/>
</dbReference>
<gene>
    <name evidence="1" type="ORF">GCM10010439_47990</name>
</gene>
<name>A0ABN3UFD8_9ACTN</name>
<dbReference type="InterPro" id="IPR023214">
    <property type="entry name" value="HAD_sf"/>
</dbReference>
<evidence type="ECO:0000313" key="2">
    <source>
        <dbReference type="Proteomes" id="UP001501842"/>
    </source>
</evidence>
<dbReference type="Pfam" id="PF00702">
    <property type="entry name" value="Hydrolase"/>
    <property type="match status" value="1"/>
</dbReference>
<protein>
    <submittedName>
        <fullName evidence="1">HAD-IA family hydrolase</fullName>
    </submittedName>
</protein>
<dbReference type="InterPro" id="IPR050155">
    <property type="entry name" value="HAD-like_hydrolase_sf"/>
</dbReference>